<gene>
    <name evidence="2" type="ORF">DERYTH_LOCUS11188</name>
</gene>
<evidence type="ECO:0000256" key="1">
    <source>
        <dbReference type="SAM" id="Phobius"/>
    </source>
</evidence>
<keyword evidence="1" id="KW-0472">Membrane</keyword>
<accession>A0A9N9HFI5</accession>
<keyword evidence="1" id="KW-0812">Transmembrane</keyword>
<name>A0A9N9HFI5_9GLOM</name>
<proteinExistence type="predicted"/>
<evidence type="ECO:0000313" key="3">
    <source>
        <dbReference type="Proteomes" id="UP000789405"/>
    </source>
</evidence>
<sequence>ESGAILGRRYWSRRSHWCDSILESSFSGTFVGINRCHFGVIVFVVIISCSITVTGVNFCFRDTVEITQFPFA</sequence>
<dbReference type="EMBL" id="CAJVPY010006824">
    <property type="protein sequence ID" value="CAG8670030.1"/>
    <property type="molecule type" value="Genomic_DNA"/>
</dbReference>
<feature type="transmembrane region" description="Helical" evidence="1">
    <location>
        <begin position="38"/>
        <end position="60"/>
    </location>
</feature>
<organism evidence="2 3">
    <name type="scientific">Dentiscutata erythropus</name>
    <dbReference type="NCBI Taxonomy" id="1348616"/>
    <lineage>
        <taxon>Eukaryota</taxon>
        <taxon>Fungi</taxon>
        <taxon>Fungi incertae sedis</taxon>
        <taxon>Mucoromycota</taxon>
        <taxon>Glomeromycotina</taxon>
        <taxon>Glomeromycetes</taxon>
        <taxon>Diversisporales</taxon>
        <taxon>Gigasporaceae</taxon>
        <taxon>Dentiscutata</taxon>
    </lineage>
</organism>
<evidence type="ECO:0000313" key="2">
    <source>
        <dbReference type="EMBL" id="CAG8670030.1"/>
    </source>
</evidence>
<feature type="non-terminal residue" evidence="2">
    <location>
        <position position="72"/>
    </location>
</feature>
<comment type="caution">
    <text evidence="2">The sequence shown here is derived from an EMBL/GenBank/DDBJ whole genome shotgun (WGS) entry which is preliminary data.</text>
</comment>
<keyword evidence="1" id="KW-1133">Transmembrane helix</keyword>
<reference evidence="2" key="1">
    <citation type="submission" date="2021-06" db="EMBL/GenBank/DDBJ databases">
        <authorList>
            <person name="Kallberg Y."/>
            <person name="Tangrot J."/>
            <person name="Rosling A."/>
        </authorList>
    </citation>
    <scope>NUCLEOTIDE SEQUENCE</scope>
    <source>
        <strain evidence="2">MA453B</strain>
    </source>
</reference>
<keyword evidence="3" id="KW-1185">Reference proteome</keyword>
<dbReference type="Proteomes" id="UP000789405">
    <property type="component" value="Unassembled WGS sequence"/>
</dbReference>
<dbReference type="AlphaFoldDB" id="A0A9N9HFI5"/>
<protein>
    <submittedName>
        <fullName evidence="2">22797_t:CDS:1</fullName>
    </submittedName>
</protein>